<protein>
    <submittedName>
        <fullName evidence="5">MarR family transcriptional regulator</fullName>
    </submittedName>
</protein>
<dbReference type="SUPFAM" id="SSF46785">
    <property type="entry name" value="Winged helix' DNA-binding domain"/>
    <property type="match status" value="1"/>
</dbReference>
<dbReference type="SMART" id="SM00347">
    <property type="entry name" value="HTH_MARR"/>
    <property type="match status" value="1"/>
</dbReference>
<evidence type="ECO:0000313" key="6">
    <source>
        <dbReference type="Proteomes" id="UP000269438"/>
    </source>
</evidence>
<keyword evidence="6" id="KW-1185">Reference proteome</keyword>
<dbReference type="PROSITE" id="PS01117">
    <property type="entry name" value="HTH_MARR_1"/>
    <property type="match status" value="1"/>
</dbReference>
<evidence type="ECO:0000256" key="3">
    <source>
        <dbReference type="ARBA" id="ARBA00023163"/>
    </source>
</evidence>
<evidence type="ECO:0000259" key="4">
    <source>
        <dbReference type="PROSITE" id="PS50995"/>
    </source>
</evidence>
<dbReference type="PANTHER" id="PTHR39515:SF2">
    <property type="entry name" value="HTH-TYPE TRANSCRIPTIONAL REGULATOR RV0880"/>
    <property type="match status" value="1"/>
</dbReference>
<dbReference type="RefSeq" id="WP_121688910.1">
    <property type="nucleotide sequence ID" value="NZ_RCUY01000009.1"/>
</dbReference>
<dbReference type="PANTHER" id="PTHR39515">
    <property type="entry name" value="CONSERVED PROTEIN"/>
    <property type="match status" value="1"/>
</dbReference>
<dbReference type="InterPro" id="IPR023187">
    <property type="entry name" value="Tscrpt_reg_MarR-type_CS"/>
</dbReference>
<dbReference type="InterPro" id="IPR036388">
    <property type="entry name" value="WH-like_DNA-bd_sf"/>
</dbReference>
<evidence type="ECO:0000256" key="1">
    <source>
        <dbReference type="ARBA" id="ARBA00023015"/>
    </source>
</evidence>
<feature type="domain" description="HTH marR-type" evidence="4">
    <location>
        <begin position="14"/>
        <end position="147"/>
    </location>
</feature>
<gene>
    <name evidence="5" type="ORF">D9V34_11400</name>
</gene>
<dbReference type="EMBL" id="RCUY01000009">
    <property type="protein sequence ID" value="RLP82381.1"/>
    <property type="molecule type" value="Genomic_DNA"/>
</dbReference>
<comment type="caution">
    <text evidence="5">The sequence shown here is derived from an EMBL/GenBank/DDBJ whole genome shotgun (WGS) entry which is preliminary data.</text>
</comment>
<keyword evidence="1" id="KW-0805">Transcription regulation</keyword>
<dbReference type="PROSITE" id="PS50995">
    <property type="entry name" value="HTH_MARR_2"/>
    <property type="match status" value="1"/>
</dbReference>
<dbReference type="GO" id="GO:0003677">
    <property type="term" value="F:DNA binding"/>
    <property type="evidence" value="ECO:0007669"/>
    <property type="project" value="UniProtKB-KW"/>
</dbReference>
<dbReference type="Gene3D" id="1.10.10.10">
    <property type="entry name" value="Winged helix-like DNA-binding domain superfamily/Winged helix DNA-binding domain"/>
    <property type="match status" value="1"/>
</dbReference>
<dbReference type="InterPro" id="IPR052526">
    <property type="entry name" value="HTH-type_Bedaq_tolerance"/>
</dbReference>
<dbReference type="OrthoDB" id="9155413at2"/>
<dbReference type="InterPro" id="IPR000835">
    <property type="entry name" value="HTH_MarR-typ"/>
</dbReference>
<dbReference type="Proteomes" id="UP000269438">
    <property type="component" value="Unassembled WGS sequence"/>
</dbReference>
<dbReference type="Pfam" id="PF12802">
    <property type="entry name" value="MarR_2"/>
    <property type="match status" value="1"/>
</dbReference>
<evidence type="ECO:0000313" key="5">
    <source>
        <dbReference type="EMBL" id="RLP82381.1"/>
    </source>
</evidence>
<dbReference type="AlphaFoldDB" id="A0A3L7ARW5"/>
<keyword evidence="2" id="KW-0238">DNA-binding</keyword>
<dbReference type="GO" id="GO:0003700">
    <property type="term" value="F:DNA-binding transcription factor activity"/>
    <property type="evidence" value="ECO:0007669"/>
    <property type="project" value="InterPro"/>
</dbReference>
<accession>A0A3L7ARW5</accession>
<sequence>MAPTMNTPDPDPQSLETAQRFRLNVDRLRRTLRRIETVEGLGRTHEAVLSLLFRHGPLSIADLARREQMRPQSMGSVVGDLVTRELVDKAPDPTDGRRDLIRLTEAGQRVLDTVNRVRDRDLALLMDTDLSAEERQTLRAGVELMERVAFGLDRK</sequence>
<proteinExistence type="predicted"/>
<organism evidence="5 6">
    <name type="scientific">Mycetocola lacteus</name>
    <dbReference type="NCBI Taxonomy" id="76637"/>
    <lineage>
        <taxon>Bacteria</taxon>
        <taxon>Bacillati</taxon>
        <taxon>Actinomycetota</taxon>
        <taxon>Actinomycetes</taxon>
        <taxon>Micrococcales</taxon>
        <taxon>Microbacteriaceae</taxon>
        <taxon>Mycetocola</taxon>
    </lineage>
</organism>
<evidence type="ECO:0000256" key="2">
    <source>
        <dbReference type="ARBA" id="ARBA00023125"/>
    </source>
</evidence>
<reference evidence="5 6" key="1">
    <citation type="submission" date="2018-10" db="EMBL/GenBank/DDBJ databases">
        <authorList>
            <person name="Li J."/>
        </authorList>
    </citation>
    <scope>NUCLEOTIDE SEQUENCE [LARGE SCALE GENOMIC DNA]</scope>
    <source>
        <strain evidence="5 6">JCM 11654</strain>
    </source>
</reference>
<keyword evidence="3" id="KW-0804">Transcription</keyword>
<name>A0A3L7ARW5_9MICO</name>
<dbReference type="InterPro" id="IPR036390">
    <property type="entry name" value="WH_DNA-bd_sf"/>
</dbReference>